<keyword evidence="2" id="KW-1185">Reference proteome</keyword>
<proteinExistence type="predicted"/>
<evidence type="ECO:0000313" key="2">
    <source>
        <dbReference type="Proteomes" id="UP001055072"/>
    </source>
</evidence>
<dbReference type="EMBL" id="MU274919">
    <property type="protein sequence ID" value="KAI0087106.1"/>
    <property type="molecule type" value="Genomic_DNA"/>
</dbReference>
<sequence length="200" mass="21940">MASLGSQGDLWCDAVSYLGEGSVSRTQKTDLVNVPTHTEATEEPEWRRPSVASADSEETLCEPDSLPFVKCPDNTKLGKAHTLYSSLGSVGQVWAQADKHLVAGSGCEMTIPGRWPAARGAVDDVVEIETFPEVAEDPSSKLSEPSLRPRVAGIKPGEEYKRHGVYKTVKFSTKAKRQGEVWEDFVQPGWEVDYGPPFRF</sequence>
<name>A0ACB8TYN9_9APHY</name>
<accession>A0ACB8TYN9</accession>
<reference evidence="1" key="1">
    <citation type="journal article" date="2021" name="Environ. Microbiol.">
        <title>Gene family expansions and transcriptome signatures uncover fungal adaptations to wood decay.</title>
        <authorList>
            <person name="Hage H."/>
            <person name="Miyauchi S."/>
            <person name="Viragh M."/>
            <person name="Drula E."/>
            <person name="Min B."/>
            <person name="Chaduli D."/>
            <person name="Navarro D."/>
            <person name="Favel A."/>
            <person name="Norest M."/>
            <person name="Lesage-Meessen L."/>
            <person name="Balint B."/>
            <person name="Merenyi Z."/>
            <person name="de Eugenio L."/>
            <person name="Morin E."/>
            <person name="Martinez A.T."/>
            <person name="Baldrian P."/>
            <person name="Stursova M."/>
            <person name="Martinez M.J."/>
            <person name="Novotny C."/>
            <person name="Magnuson J.K."/>
            <person name="Spatafora J.W."/>
            <person name="Maurice S."/>
            <person name="Pangilinan J."/>
            <person name="Andreopoulos W."/>
            <person name="LaButti K."/>
            <person name="Hundley H."/>
            <person name="Na H."/>
            <person name="Kuo A."/>
            <person name="Barry K."/>
            <person name="Lipzen A."/>
            <person name="Henrissat B."/>
            <person name="Riley R."/>
            <person name="Ahrendt S."/>
            <person name="Nagy L.G."/>
            <person name="Grigoriev I.V."/>
            <person name="Martin F."/>
            <person name="Rosso M.N."/>
        </authorList>
    </citation>
    <scope>NUCLEOTIDE SEQUENCE</scope>
    <source>
        <strain evidence="1">CBS 384.51</strain>
    </source>
</reference>
<organism evidence="1 2">
    <name type="scientific">Irpex rosettiformis</name>
    <dbReference type="NCBI Taxonomy" id="378272"/>
    <lineage>
        <taxon>Eukaryota</taxon>
        <taxon>Fungi</taxon>
        <taxon>Dikarya</taxon>
        <taxon>Basidiomycota</taxon>
        <taxon>Agaricomycotina</taxon>
        <taxon>Agaricomycetes</taxon>
        <taxon>Polyporales</taxon>
        <taxon>Irpicaceae</taxon>
        <taxon>Irpex</taxon>
    </lineage>
</organism>
<evidence type="ECO:0000313" key="1">
    <source>
        <dbReference type="EMBL" id="KAI0087106.1"/>
    </source>
</evidence>
<protein>
    <submittedName>
        <fullName evidence="1">Uncharacterized protein</fullName>
    </submittedName>
</protein>
<dbReference type="Proteomes" id="UP001055072">
    <property type="component" value="Unassembled WGS sequence"/>
</dbReference>
<gene>
    <name evidence="1" type="ORF">BDY19DRAFT_956082</name>
</gene>
<comment type="caution">
    <text evidence="1">The sequence shown here is derived from an EMBL/GenBank/DDBJ whole genome shotgun (WGS) entry which is preliminary data.</text>
</comment>